<dbReference type="GO" id="GO:0005737">
    <property type="term" value="C:cytoplasm"/>
    <property type="evidence" value="ECO:0007669"/>
    <property type="project" value="UniProtKB-SubCell"/>
</dbReference>
<keyword evidence="7" id="KW-0175">Coiled coil</keyword>
<dbReference type="GO" id="GO:0016272">
    <property type="term" value="C:prefoldin complex"/>
    <property type="evidence" value="ECO:0007669"/>
    <property type="project" value="UniProtKB-UniRule"/>
</dbReference>
<comment type="similarity">
    <text evidence="1">Belongs to the prefoldin subunit alpha family.</text>
</comment>
<dbReference type="GO" id="GO:0006457">
    <property type="term" value="P:protein folding"/>
    <property type="evidence" value="ECO:0007669"/>
    <property type="project" value="UniProtKB-UniRule"/>
</dbReference>
<dbReference type="AlphaFoldDB" id="A0A7C1P1G9"/>
<evidence type="ECO:0000256" key="3">
    <source>
        <dbReference type="ARBA" id="ARBA00023186"/>
    </source>
</evidence>
<dbReference type="EMBL" id="DSKP01000125">
    <property type="protein sequence ID" value="HEB48846.1"/>
    <property type="molecule type" value="Genomic_DNA"/>
</dbReference>
<evidence type="ECO:0000256" key="7">
    <source>
        <dbReference type="SAM" id="Coils"/>
    </source>
</evidence>
<dbReference type="SUPFAM" id="SSF46579">
    <property type="entry name" value="Prefoldin"/>
    <property type="match status" value="1"/>
</dbReference>
<comment type="similarity">
    <text evidence="5">Belongs to the prefoldin alpha subunit family.</text>
</comment>
<evidence type="ECO:0000256" key="1">
    <source>
        <dbReference type="ARBA" id="ARBA00010048"/>
    </source>
</evidence>
<comment type="subcellular location">
    <subcellularLocation>
        <location evidence="5">Cytoplasm</location>
    </subcellularLocation>
</comment>
<dbReference type="HAMAP" id="MF_00308">
    <property type="entry name" value="PfdA"/>
    <property type="match status" value="1"/>
</dbReference>
<dbReference type="Gene3D" id="1.10.287.370">
    <property type="match status" value="1"/>
</dbReference>
<accession>A0A7C1P1G9</accession>
<comment type="function">
    <text evidence="4 5">Molecular chaperone capable of stabilizing a range of proteins. Seems to fulfill an ATP-independent, HSP70-like function in archaeal de novo protein folding.</text>
</comment>
<dbReference type="EMBL" id="DRZM01000089">
    <property type="protein sequence ID" value="HHP04628.1"/>
    <property type="molecule type" value="Genomic_DNA"/>
</dbReference>
<gene>
    <name evidence="5 8" type="primary">pfdA</name>
    <name evidence="9" type="ORF">ENM88_02605</name>
    <name evidence="8" type="ORF">ENP77_03530</name>
</gene>
<evidence type="ECO:0000256" key="4">
    <source>
        <dbReference type="ARBA" id="ARBA00025077"/>
    </source>
</evidence>
<feature type="coiled-coil region" evidence="7">
    <location>
        <begin position="89"/>
        <end position="134"/>
    </location>
</feature>
<evidence type="ECO:0000256" key="5">
    <source>
        <dbReference type="HAMAP-Rule" id="MF_00308"/>
    </source>
</evidence>
<dbReference type="CDD" id="cd23160">
    <property type="entry name" value="Prefoldin_alpha_GimC"/>
    <property type="match status" value="1"/>
</dbReference>
<protein>
    <recommendedName>
        <fullName evidence="5 6">Prefoldin subunit alpha</fullName>
    </recommendedName>
    <alternativeName>
        <fullName evidence="5">GimC subunit alpha</fullName>
    </alternativeName>
</protein>
<dbReference type="GO" id="GO:0051082">
    <property type="term" value="F:unfolded protein binding"/>
    <property type="evidence" value="ECO:0007669"/>
    <property type="project" value="UniProtKB-UniRule"/>
</dbReference>
<comment type="caution">
    <text evidence="8">The sequence shown here is derived from an EMBL/GenBank/DDBJ whole genome shotgun (WGS) entry which is preliminary data.</text>
</comment>
<evidence type="ECO:0000313" key="9">
    <source>
        <dbReference type="EMBL" id="HHP04628.1"/>
    </source>
</evidence>
<evidence type="ECO:0000256" key="2">
    <source>
        <dbReference type="ARBA" id="ARBA00011716"/>
    </source>
</evidence>
<evidence type="ECO:0000256" key="6">
    <source>
        <dbReference type="NCBIfam" id="TIGR00293"/>
    </source>
</evidence>
<reference evidence="8" key="1">
    <citation type="journal article" date="2020" name="mSystems">
        <title>Genome- and Community-Level Interaction Insights into Carbon Utilization and Element Cycling Functions of Hydrothermarchaeota in Hydrothermal Sediment.</title>
        <authorList>
            <person name="Zhou Z."/>
            <person name="Liu Y."/>
            <person name="Xu W."/>
            <person name="Pan J."/>
            <person name="Luo Z.H."/>
            <person name="Li M."/>
        </authorList>
    </citation>
    <scope>NUCLEOTIDE SEQUENCE [LARGE SCALE GENOMIC DNA]</scope>
    <source>
        <strain evidence="9">SpSt-1125</strain>
        <strain evidence="8">SpSt-25</strain>
    </source>
</reference>
<organism evidence="8">
    <name type="scientific">Thermofilum pendens</name>
    <dbReference type="NCBI Taxonomy" id="2269"/>
    <lineage>
        <taxon>Archaea</taxon>
        <taxon>Thermoproteota</taxon>
        <taxon>Thermoprotei</taxon>
        <taxon>Thermofilales</taxon>
        <taxon>Thermofilaceae</taxon>
        <taxon>Thermofilum</taxon>
    </lineage>
</organism>
<dbReference type="InterPro" id="IPR004127">
    <property type="entry name" value="Prefoldin_subunit_alpha"/>
</dbReference>
<dbReference type="InterPro" id="IPR011599">
    <property type="entry name" value="PFD_alpha_archaea"/>
</dbReference>
<dbReference type="Pfam" id="PF02996">
    <property type="entry name" value="Prefoldin"/>
    <property type="match status" value="1"/>
</dbReference>
<proteinExistence type="inferred from homology"/>
<comment type="subunit">
    <text evidence="2 5">Heterohexamer of two alpha and four beta subunits.</text>
</comment>
<keyword evidence="5" id="KW-0963">Cytoplasm</keyword>
<sequence length="134" mass="15084">MGTSQGQRERAAEEYAVLTQLAEEIQREISLAQSLITEIDSTVVTLKNIGLLEEAKEVLVPLSAGVYVKAIINKQEKFLVNIGSNILVEKTLEETLSMLNQRREELAQLVNKRVEELNAIISRAQQLRQVLVQR</sequence>
<keyword evidence="3 5" id="KW-0143">Chaperone</keyword>
<name>A0A7C1P1G9_THEPE</name>
<dbReference type="NCBIfam" id="TIGR00293">
    <property type="entry name" value="prefoldin subunit alpha"/>
    <property type="match status" value="1"/>
</dbReference>
<evidence type="ECO:0000313" key="8">
    <source>
        <dbReference type="EMBL" id="HEB48846.1"/>
    </source>
</evidence>
<dbReference type="InterPro" id="IPR009053">
    <property type="entry name" value="Prefoldin"/>
</dbReference>